<evidence type="ECO:0000313" key="1">
    <source>
        <dbReference type="EMBL" id="GBN52928.1"/>
    </source>
</evidence>
<dbReference type="AlphaFoldDB" id="A0A4Y2PLS6"/>
<sequence length="141" mass="15580">MEVICHKVVSMEEEIEGYAIVGGWLLFDWNSTCPAFPMGRGGCVSRIGRGPILELLAWLGGGALTSSSYAVVANSSSVDFLSWRVFQDNPHSFLCSRHRCLQTSQGSHWYRGNFSTLGFQQTSHKQGLSGRNVNYESTVDI</sequence>
<reference evidence="1 2" key="1">
    <citation type="journal article" date="2019" name="Sci. Rep.">
        <title>Orb-weaving spider Araneus ventricosus genome elucidates the spidroin gene catalogue.</title>
        <authorList>
            <person name="Kono N."/>
            <person name="Nakamura H."/>
            <person name="Ohtoshi R."/>
            <person name="Moran D.A.P."/>
            <person name="Shinohara A."/>
            <person name="Yoshida Y."/>
            <person name="Fujiwara M."/>
            <person name="Mori M."/>
            <person name="Tomita M."/>
            <person name="Arakawa K."/>
        </authorList>
    </citation>
    <scope>NUCLEOTIDE SEQUENCE [LARGE SCALE GENOMIC DNA]</scope>
</reference>
<gene>
    <name evidence="1" type="ORF">AVEN_131858_1</name>
</gene>
<dbReference type="Proteomes" id="UP000499080">
    <property type="component" value="Unassembled WGS sequence"/>
</dbReference>
<dbReference type="EMBL" id="BGPR01011782">
    <property type="protein sequence ID" value="GBN52928.1"/>
    <property type="molecule type" value="Genomic_DNA"/>
</dbReference>
<evidence type="ECO:0000313" key="2">
    <source>
        <dbReference type="Proteomes" id="UP000499080"/>
    </source>
</evidence>
<organism evidence="1 2">
    <name type="scientific">Araneus ventricosus</name>
    <name type="common">Orbweaver spider</name>
    <name type="synonym">Epeira ventricosa</name>
    <dbReference type="NCBI Taxonomy" id="182803"/>
    <lineage>
        <taxon>Eukaryota</taxon>
        <taxon>Metazoa</taxon>
        <taxon>Ecdysozoa</taxon>
        <taxon>Arthropoda</taxon>
        <taxon>Chelicerata</taxon>
        <taxon>Arachnida</taxon>
        <taxon>Araneae</taxon>
        <taxon>Araneomorphae</taxon>
        <taxon>Entelegynae</taxon>
        <taxon>Araneoidea</taxon>
        <taxon>Araneidae</taxon>
        <taxon>Araneus</taxon>
    </lineage>
</organism>
<comment type="caution">
    <text evidence="1">The sequence shown here is derived from an EMBL/GenBank/DDBJ whole genome shotgun (WGS) entry which is preliminary data.</text>
</comment>
<accession>A0A4Y2PLS6</accession>
<name>A0A4Y2PLS6_ARAVE</name>
<proteinExistence type="predicted"/>
<keyword evidence="2" id="KW-1185">Reference proteome</keyword>
<protein>
    <submittedName>
        <fullName evidence="1">Uncharacterized protein</fullName>
    </submittedName>
</protein>